<dbReference type="eggNOG" id="COG1028">
    <property type="taxonomic scope" value="Bacteria"/>
</dbReference>
<dbReference type="InterPro" id="IPR036291">
    <property type="entry name" value="NAD(P)-bd_dom_sf"/>
</dbReference>
<dbReference type="Pfam" id="PF13561">
    <property type="entry name" value="adh_short_C2"/>
    <property type="match status" value="1"/>
</dbReference>
<evidence type="ECO:0000256" key="1">
    <source>
        <dbReference type="ARBA" id="ARBA00006484"/>
    </source>
</evidence>
<dbReference type="SUPFAM" id="SSF51735">
    <property type="entry name" value="NAD(P)-binding Rossmann-fold domains"/>
    <property type="match status" value="1"/>
</dbReference>
<organism evidence="4 5">
    <name type="scientific">Clostridium paraputrificum</name>
    <dbReference type="NCBI Taxonomy" id="29363"/>
    <lineage>
        <taxon>Bacteria</taxon>
        <taxon>Bacillati</taxon>
        <taxon>Bacillota</taxon>
        <taxon>Clostridia</taxon>
        <taxon>Eubacteriales</taxon>
        <taxon>Clostridiaceae</taxon>
        <taxon>Clostridium</taxon>
    </lineage>
</organism>
<dbReference type="PRINTS" id="PR00081">
    <property type="entry name" value="GDHRDH"/>
</dbReference>
<dbReference type="GO" id="GO:0016614">
    <property type="term" value="F:oxidoreductase activity, acting on CH-OH group of donors"/>
    <property type="evidence" value="ECO:0007669"/>
    <property type="project" value="UniProtKB-ARBA"/>
</dbReference>
<dbReference type="RefSeq" id="WP_027098355.1">
    <property type="nucleotide sequence ID" value="NZ_CABJAZ010000002.1"/>
</dbReference>
<dbReference type="PANTHER" id="PTHR48107:SF16">
    <property type="entry name" value="NADPH-DEPENDENT ALDEHYDE REDUCTASE 1, CHLOROPLASTIC"/>
    <property type="match status" value="1"/>
</dbReference>
<accession>A0A1B8RKR9</accession>
<comment type="similarity">
    <text evidence="1">Belongs to the short-chain dehydrogenases/reductases (SDR) family.</text>
</comment>
<keyword evidence="2" id="KW-0560">Oxidoreductase</keyword>
<evidence type="ECO:0000313" key="5">
    <source>
        <dbReference type="Proteomes" id="UP000092714"/>
    </source>
</evidence>
<evidence type="ECO:0000313" key="4">
    <source>
        <dbReference type="EMBL" id="OBY09449.1"/>
    </source>
</evidence>
<sequence>MIEKTFPKTFPTNTIKEQPGVEKNMNPRPIFQHEEYDVKGDRLKNKVAIITGGDSGIGRAISVAYAKEGAKVCIIYFNEEGDANETKSIIEGIGGECLLIKGDIGDESFCNNAVKTVIEKYNKIDIFISNAGEQHPINNLGELTYAQIDRTFRTNIYGALFMCKALEQHLKEGASIILTTSITAYNGHERLIDYSATKGALTSLTRSLALMFAPKGIRVNAVAPGPIWTPLIPSTFTAKEISKFGSKTALKRAGQPVELAEAYVFLASQGASFITGETIHVNGGEIVNS</sequence>
<name>A0A1B8RKR9_9CLOT</name>
<gene>
    <name evidence="4" type="ORF">CP373A1_16115</name>
</gene>
<dbReference type="OrthoDB" id="9803333at2"/>
<dbReference type="PROSITE" id="PS00061">
    <property type="entry name" value="ADH_SHORT"/>
    <property type="match status" value="1"/>
</dbReference>
<dbReference type="Gene3D" id="3.40.50.720">
    <property type="entry name" value="NAD(P)-binding Rossmann-like Domain"/>
    <property type="match status" value="1"/>
</dbReference>
<comment type="caution">
    <text evidence="4">The sequence shown here is derived from an EMBL/GenBank/DDBJ whole genome shotgun (WGS) entry which is preliminary data.</text>
</comment>
<dbReference type="GO" id="GO:0008206">
    <property type="term" value="P:bile acid metabolic process"/>
    <property type="evidence" value="ECO:0007669"/>
    <property type="project" value="UniProtKB-ARBA"/>
</dbReference>
<feature type="region of interest" description="Disordered" evidence="3">
    <location>
        <begin position="1"/>
        <end position="27"/>
    </location>
</feature>
<proteinExistence type="inferred from homology"/>
<keyword evidence="5" id="KW-1185">Reference proteome</keyword>
<dbReference type="PRINTS" id="PR00080">
    <property type="entry name" value="SDRFAMILY"/>
</dbReference>
<evidence type="ECO:0000256" key="3">
    <source>
        <dbReference type="SAM" id="MobiDB-lite"/>
    </source>
</evidence>
<dbReference type="GeneID" id="42776180"/>
<dbReference type="InterPro" id="IPR002347">
    <property type="entry name" value="SDR_fam"/>
</dbReference>
<dbReference type="AlphaFoldDB" id="A0A1B8RKR9"/>
<reference evidence="4 5" key="1">
    <citation type="submission" date="2016-06" db="EMBL/GenBank/DDBJ databases">
        <authorList>
            <person name="Kjaerup R.B."/>
            <person name="Dalgaard T.S."/>
            <person name="Juul-Madsen H.R."/>
        </authorList>
    </citation>
    <scope>NUCLEOTIDE SEQUENCE [LARGE SCALE GENOMIC DNA]</scope>
    <source>
        <strain evidence="4 5">373-A1</strain>
    </source>
</reference>
<dbReference type="Proteomes" id="UP000092714">
    <property type="component" value="Unassembled WGS sequence"/>
</dbReference>
<dbReference type="EMBL" id="MAPZ01000033">
    <property type="protein sequence ID" value="OBY09449.1"/>
    <property type="molecule type" value="Genomic_DNA"/>
</dbReference>
<dbReference type="FunFam" id="3.40.50.720:FF:000084">
    <property type="entry name" value="Short-chain dehydrogenase reductase"/>
    <property type="match status" value="1"/>
</dbReference>
<protein>
    <submittedName>
        <fullName evidence="4">NAD(P)-dependent oxidoreductase</fullName>
    </submittedName>
</protein>
<evidence type="ECO:0000256" key="2">
    <source>
        <dbReference type="ARBA" id="ARBA00023002"/>
    </source>
</evidence>
<dbReference type="PANTHER" id="PTHR48107">
    <property type="entry name" value="NADPH-DEPENDENT ALDEHYDE REDUCTASE-LIKE PROTEIN, CHLOROPLASTIC-RELATED"/>
    <property type="match status" value="1"/>
</dbReference>
<dbReference type="InterPro" id="IPR020904">
    <property type="entry name" value="Sc_DH/Rdtase_CS"/>
</dbReference>